<dbReference type="InterPro" id="IPR058813">
    <property type="entry name" value="DNA-SBD_ScoMcrA"/>
</dbReference>
<comment type="caution">
    <text evidence="2">The sequence shown here is derived from an EMBL/GenBank/DDBJ whole genome shotgun (WGS) entry which is preliminary data.</text>
</comment>
<feature type="domain" description="ScoMcrA-like DNA sulfur-binding" evidence="1">
    <location>
        <begin position="176"/>
        <end position="328"/>
    </location>
</feature>
<name>A0A5M3WE56_9ACTN</name>
<organism evidence="2 3">
    <name type="scientific">Acrocarpospora corrugata</name>
    <dbReference type="NCBI Taxonomy" id="35763"/>
    <lineage>
        <taxon>Bacteria</taxon>
        <taxon>Bacillati</taxon>
        <taxon>Actinomycetota</taxon>
        <taxon>Actinomycetes</taxon>
        <taxon>Streptosporangiales</taxon>
        <taxon>Streptosporangiaceae</taxon>
        <taxon>Acrocarpospora</taxon>
    </lineage>
</organism>
<keyword evidence="3" id="KW-1185">Reference proteome</keyword>
<dbReference type="Proteomes" id="UP000334990">
    <property type="component" value="Unassembled WGS sequence"/>
</dbReference>
<dbReference type="AlphaFoldDB" id="A0A5M3WE56"/>
<dbReference type="RefSeq" id="WP_155342269.1">
    <property type="nucleotide sequence ID" value="NZ_BAAABN010000081.1"/>
</dbReference>
<sequence length="504" mass="55722">MHPYDGDQALNAEFSVEREGKYLALIQESSSGRPGKRRNGDYNRALALLVERLQDRDAVLLDALVDSKETRHLPEEERRIISGPIRLADHPDPLKLRRMLTTPQARIGQSKNSNKTKRIRLRLSVPGYSPDEADQLAHDLAAASSSITPLDGQPEETESLNPEHGQTSAVDVDINAVIAAVEQLNTQKSTGEAKRHQPLTLLWAIGRTKHGQSRMVPWPEAKAEIDRLISGFGQPDDAPNAYLPFLALANTELWELSAVPPAKGRIGDARRNWLNGTTPPITGGLSQSVHTLFTRSTEALTRVVDTLLLLYFDGVDETALLHAVGLAASAASIEAQRQLFLLSQVSDESTPERAPDIYNGVLSRAALADQRGEQAVLRRLLLQGGPAECALCGAELPERFLIAAHIKKRVRCTEHERRDLENIAMLACVLGCDSLYEHGYITVSEEGRILLSKALEKHPPLLDHAHRHLRGRTTSQWSAQREPYFAWHRTKVFLTGPSLKPSDP</sequence>
<reference evidence="2 3" key="1">
    <citation type="submission" date="2019-10" db="EMBL/GenBank/DDBJ databases">
        <title>Whole genome shotgun sequence of Acrocarpospora corrugata NBRC 13972.</title>
        <authorList>
            <person name="Ichikawa N."/>
            <person name="Kimura A."/>
            <person name="Kitahashi Y."/>
            <person name="Komaki H."/>
            <person name="Oguchi A."/>
        </authorList>
    </citation>
    <scope>NUCLEOTIDE SEQUENCE [LARGE SCALE GENOMIC DNA]</scope>
    <source>
        <strain evidence="2 3">NBRC 13972</strain>
    </source>
</reference>
<dbReference type="Pfam" id="PF26340">
    <property type="entry name" value="DNA-SBD_ScoMcrA"/>
    <property type="match status" value="1"/>
</dbReference>
<evidence type="ECO:0000313" key="3">
    <source>
        <dbReference type="Proteomes" id="UP000334990"/>
    </source>
</evidence>
<evidence type="ECO:0000259" key="1">
    <source>
        <dbReference type="Pfam" id="PF26340"/>
    </source>
</evidence>
<gene>
    <name evidence="2" type="ORF">Acor_84310</name>
</gene>
<proteinExistence type="predicted"/>
<evidence type="ECO:0000313" key="2">
    <source>
        <dbReference type="EMBL" id="GES06362.1"/>
    </source>
</evidence>
<accession>A0A5M3WE56</accession>
<protein>
    <recommendedName>
        <fullName evidence="1">ScoMcrA-like DNA sulfur-binding domain-containing protein</fullName>
    </recommendedName>
</protein>
<dbReference type="EMBL" id="BLAD01000155">
    <property type="protein sequence ID" value="GES06362.1"/>
    <property type="molecule type" value="Genomic_DNA"/>
</dbReference>
<dbReference type="OrthoDB" id="9802640at2"/>